<dbReference type="AlphaFoldDB" id="A0A915C0D3"/>
<organism evidence="2 3">
    <name type="scientific">Parascaris univalens</name>
    <name type="common">Nematode worm</name>
    <dbReference type="NCBI Taxonomy" id="6257"/>
    <lineage>
        <taxon>Eukaryota</taxon>
        <taxon>Metazoa</taxon>
        <taxon>Ecdysozoa</taxon>
        <taxon>Nematoda</taxon>
        <taxon>Chromadorea</taxon>
        <taxon>Rhabditida</taxon>
        <taxon>Spirurina</taxon>
        <taxon>Ascaridomorpha</taxon>
        <taxon>Ascaridoidea</taxon>
        <taxon>Ascarididae</taxon>
        <taxon>Parascaris</taxon>
    </lineage>
</organism>
<keyword evidence="2" id="KW-1185">Reference proteome</keyword>
<proteinExistence type="predicted"/>
<dbReference type="WBParaSite" id="PgR074X_g017_t01">
    <property type="protein sequence ID" value="PgR074X_g017_t01"/>
    <property type="gene ID" value="PgR074X_g017"/>
</dbReference>
<accession>A0A915C0D3</accession>
<sequence length="178" mass="20428">LSGYQIRTLNQASKLANKLVRLRFHRSFHLQVEIISVVSTSLMHASIFAFALLTLRMALASESNEDEYVRRQWLNGAIDKIGKRMYMMDENGIWDGIRTSPVNRANDDNSNTQRSIRTPLGTMRFGKRDANPLGTMRFGKRTSPNDEQFFDEKRNGPLGTMRFGKRRGPLGTMRFGKR</sequence>
<dbReference type="Proteomes" id="UP000887569">
    <property type="component" value="Unplaced"/>
</dbReference>
<feature type="region of interest" description="Disordered" evidence="1">
    <location>
        <begin position="131"/>
        <end position="178"/>
    </location>
</feature>
<evidence type="ECO:0000256" key="1">
    <source>
        <dbReference type="SAM" id="MobiDB-lite"/>
    </source>
</evidence>
<name>A0A915C0D3_PARUN</name>
<protein>
    <submittedName>
        <fullName evidence="3">Uncharacterized protein</fullName>
    </submittedName>
</protein>
<evidence type="ECO:0000313" key="3">
    <source>
        <dbReference type="WBParaSite" id="PgR074X_g017_t01"/>
    </source>
</evidence>
<reference evidence="3" key="1">
    <citation type="submission" date="2022-11" db="UniProtKB">
        <authorList>
            <consortium name="WormBaseParasite"/>
        </authorList>
    </citation>
    <scope>IDENTIFICATION</scope>
</reference>
<evidence type="ECO:0000313" key="2">
    <source>
        <dbReference type="Proteomes" id="UP000887569"/>
    </source>
</evidence>